<dbReference type="SUPFAM" id="SSF55729">
    <property type="entry name" value="Acyl-CoA N-acyltransferases (Nat)"/>
    <property type="match status" value="1"/>
</dbReference>
<dbReference type="InterPro" id="IPR016181">
    <property type="entry name" value="Acyl_CoA_acyltransferase"/>
</dbReference>
<reference evidence="5" key="1">
    <citation type="submission" date="2023-03" db="EMBL/GenBank/DDBJ databases">
        <title>Multiphase analysis and comparison of six strains from genera Psychromarinibacter, Lutimaribacter, and Maritimibacter, including a novel species: Psychromarinibacter sediminicola sp. nov.</title>
        <authorList>
            <person name="Wang Y.-H."/>
            <person name="Ye M.-Q."/>
            <person name="Du Z.-J."/>
        </authorList>
    </citation>
    <scope>NUCLEOTIDE SEQUENCE</scope>
    <source>
        <strain evidence="5">C21-152</strain>
    </source>
</reference>
<evidence type="ECO:0000313" key="5">
    <source>
        <dbReference type="EMBL" id="MDF0602965.1"/>
    </source>
</evidence>
<protein>
    <submittedName>
        <fullName evidence="5">GNAT family N-acetyltransferase</fullName>
    </submittedName>
</protein>
<evidence type="ECO:0000259" key="4">
    <source>
        <dbReference type="PROSITE" id="PS51186"/>
    </source>
</evidence>
<dbReference type="InterPro" id="IPR000182">
    <property type="entry name" value="GNAT_dom"/>
</dbReference>
<evidence type="ECO:0000256" key="1">
    <source>
        <dbReference type="ARBA" id="ARBA00022679"/>
    </source>
</evidence>
<dbReference type="Pfam" id="PF00583">
    <property type="entry name" value="Acetyltransf_1"/>
    <property type="match status" value="1"/>
</dbReference>
<dbReference type="RefSeq" id="WP_275569090.1">
    <property type="nucleotide sequence ID" value="NZ_JARGYC010000068.1"/>
</dbReference>
<evidence type="ECO:0000313" key="6">
    <source>
        <dbReference type="Proteomes" id="UP001220964"/>
    </source>
</evidence>
<name>A0AAE3TBU2_9RHOB</name>
<evidence type="ECO:0000256" key="3">
    <source>
        <dbReference type="SAM" id="MobiDB-lite"/>
    </source>
</evidence>
<dbReference type="EMBL" id="JARGYC010000068">
    <property type="protein sequence ID" value="MDF0602965.1"/>
    <property type="molecule type" value="Genomic_DNA"/>
</dbReference>
<organism evidence="5 6">
    <name type="scientific">Psychromarinibacter sediminicola</name>
    <dbReference type="NCBI Taxonomy" id="3033385"/>
    <lineage>
        <taxon>Bacteria</taxon>
        <taxon>Pseudomonadati</taxon>
        <taxon>Pseudomonadota</taxon>
        <taxon>Alphaproteobacteria</taxon>
        <taxon>Rhodobacterales</taxon>
        <taxon>Paracoccaceae</taxon>
        <taxon>Psychromarinibacter</taxon>
    </lineage>
</organism>
<comment type="caution">
    <text evidence="5">The sequence shown here is derived from an EMBL/GenBank/DDBJ whole genome shotgun (WGS) entry which is preliminary data.</text>
</comment>
<feature type="region of interest" description="Disordered" evidence="3">
    <location>
        <begin position="146"/>
        <end position="166"/>
    </location>
</feature>
<evidence type="ECO:0000256" key="2">
    <source>
        <dbReference type="ARBA" id="ARBA00023315"/>
    </source>
</evidence>
<proteinExistence type="predicted"/>
<gene>
    <name evidence="5" type="ORF">P1J78_19655</name>
</gene>
<dbReference type="CDD" id="cd04301">
    <property type="entry name" value="NAT_SF"/>
    <property type="match status" value="1"/>
</dbReference>
<keyword evidence="6" id="KW-1185">Reference proteome</keyword>
<keyword evidence="2" id="KW-0012">Acyltransferase</keyword>
<dbReference type="GO" id="GO:0016747">
    <property type="term" value="F:acyltransferase activity, transferring groups other than amino-acyl groups"/>
    <property type="evidence" value="ECO:0007669"/>
    <property type="project" value="InterPro"/>
</dbReference>
<keyword evidence="1" id="KW-0808">Transferase</keyword>
<dbReference type="AlphaFoldDB" id="A0AAE3TBU2"/>
<dbReference type="Gene3D" id="3.40.630.30">
    <property type="match status" value="1"/>
</dbReference>
<sequence>MDSLVHPTSLAPFRATEPYDWDALLTLLRTEFAYMQGRVDPPSSIQGLTPDGVAEQANAGEVWVIEDTDRPVASVFLTPKPHALYIGKLAVAFTHRGKGHARQLVDLAEARARALGLDRLELQARVELTENHAAFTAMGFAITGQTAHPGYDRPTSVTMQRPVEAR</sequence>
<accession>A0AAE3TBU2</accession>
<dbReference type="PROSITE" id="PS51186">
    <property type="entry name" value="GNAT"/>
    <property type="match status" value="1"/>
</dbReference>
<dbReference type="PANTHER" id="PTHR43877">
    <property type="entry name" value="AMINOALKYLPHOSPHONATE N-ACETYLTRANSFERASE-RELATED-RELATED"/>
    <property type="match status" value="1"/>
</dbReference>
<feature type="domain" description="N-acetyltransferase" evidence="4">
    <location>
        <begin position="11"/>
        <end position="164"/>
    </location>
</feature>
<dbReference type="InterPro" id="IPR050832">
    <property type="entry name" value="Bact_Acetyltransf"/>
</dbReference>
<dbReference type="Proteomes" id="UP001220964">
    <property type="component" value="Unassembled WGS sequence"/>
</dbReference>